<evidence type="ECO:0000256" key="6">
    <source>
        <dbReference type="ARBA" id="ARBA00022837"/>
    </source>
</evidence>
<feature type="signal peptide" evidence="7">
    <location>
        <begin position="1"/>
        <end position="19"/>
    </location>
</feature>
<keyword evidence="6" id="KW-0106">Calcium</keyword>
<keyword evidence="4 7" id="KW-0732">Signal</keyword>
<organism evidence="9 10">
    <name type="scientific">Rubritalea tangerina</name>
    <dbReference type="NCBI Taxonomy" id="430798"/>
    <lineage>
        <taxon>Bacteria</taxon>
        <taxon>Pseudomonadati</taxon>
        <taxon>Verrucomicrobiota</taxon>
        <taxon>Verrucomicrobiia</taxon>
        <taxon>Verrucomicrobiales</taxon>
        <taxon>Rubritaleaceae</taxon>
        <taxon>Rubritalea</taxon>
    </lineage>
</organism>
<dbReference type="InterPro" id="IPR024607">
    <property type="entry name" value="Sulfatase_CS"/>
</dbReference>
<comment type="similarity">
    <text evidence="2">Belongs to the sulfatase family.</text>
</comment>
<dbReference type="Proteomes" id="UP001597389">
    <property type="component" value="Unassembled WGS sequence"/>
</dbReference>
<dbReference type="Pfam" id="PF00884">
    <property type="entry name" value="Sulfatase"/>
    <property type="match status" value="1"/>
</dbReference>
<dbReference type="PROSITE" id="PS00149">
    <property type="entry name" value="SULFATASE_2"/>
    <property type="match status" value="1"/>
</dbReference>
<proteinExistence type="inferred from homology"/>
<dbReference type="CDD" id="cd16030">
    <property type="entry name" value="iduronate-2-sulfatase"/>
    <property type="match status" value="1"/>
</dbReference>
<accession>A0ABW4Z7K7</accession>
<dbReference type="InterPro" id="IPR035874">
    <property type="entry name" value="IDS"/>
</dbReference>
<comment type="cofactor">
    <cofactor evidence="1">
        <name>Ca(2+)</name>
        <dbReference type="ChEBI" id="CHEBI:29108"/>
    </cofactor>
</comment>
<evidence type="ECO:0000256" key="4">
    <source>
        <dbReference type="ARBA" id="ARBA00022729"/>
    </source>
</evidence>
<dbReference type="InterPro" id="IPR000917">
    <property type="entry name" value="Sulfatase_N"/>
</dbReference>
<protein>
    <submittedName>
        <fullName evidence="9">Sulfatase</fullName>
    </submittedName>
</protein>
<dbReference type="PANTHER" id="PTHR45953:SF1">
    <property type="entry name" value="IDURONATE 2-SULFATASE"/>
    <property type="match status" value="1"/>
</dbReference>
<comment type="caution">
    <text evidence="9">The sequence shown here is derived from an EMBL/GenBank/DDBJ whole genome shotgun (WGS) entry which is preliminary data.</text>
</comment>
<evidence type="ECO:0000256" key="3">
    <source>
        <dbReference type="ARBA" id="ARBA00022723"/>
    </source>
</evidence>
<evidence type="ECO:0000256" key="1">
    <source>
        <dbReference type="ARBA" id="ARBA00001913"/>
    </source>
</evidence>
<feature type="chain" id="PRO_5046991278" evidence="7">
    <location>
        <begin position="20"/>
        <end position="378"/>
    </location>
</feature>
<evidence type="ECO:0000256" key="2">
    <source>
        <dbReference type="ARBA" id="ARBA00008779"/>
    </source>
</evidence>
<keyword evidence="5" id="KW-0378">Hydrolase</keyword>
<evidence type="ECO:0000256" key="7">
    <source>
        <dbReference type="SAM" id="SignalP"/>
    </source>
</evidence>
<dbReference type="SUPFAM" id="SSF53649">
    <property type="entry name" value="Alkaline phosphatase-like"/>
    <property type="match status" value="1"/>
</dbReference>
<gene>
    <name evidence="9" type="ORF">ACFSW8_02065</name>
</gene>
<dbReference type="EMBL" id="JBHUJB010000011">
    <property type="protein sequence ID" value="MFD2157677.1"/>
    <property type="molecule type" value="Genomic_DNA"/>
</dbReference>
<dbReference type="PANTHER" id="PTHR45953">
    <property type="entry name" value="IDURONATE 2-SULFATASE"/>
    <property type="match status" value="1"/>
</dbReference>
<evidence type="ECO:0000313" key="10">
    <source>
        <dbReference type="Proteomes" id="UP001597389"/>
    </source>
</evidence>
<evidence type="ECO:0000313" key="9">
    <source>
        <dbReference type="EMBL" id="MFD2157677.1"/>
    </source>
</evidence>
<feature type="domain" description="Sulfatase N-terminal" evidence="8">
    <location>
        <begin position="25"/>
        <end position="376"/>
    </location>
</feature>
<reference evidence="10" key="1">
    <citation type="journal article" date="2019" name="Int. J. Syst. Evol. Microbiol.">
        <title>The Global Catalogue of Microorganisms (GCM) 10K type strain sequencing project: providing services to taxonomists for standard genome sequencing and annotation.</title>
        <authorList>
            <consortium name="The Broad Institute Genomics Platform"/>
            <consortium name="The Broad Institute Genome Sequencing Center for Infectious Disease"/>
            <person name="Wu L."/>
            <person name="Ma J."/>
        </authorList>
    </citation>
    <scope>NUCLEOTIDE SEQUENCE [LARGE SCALE GENOMIC DNA]</scope>
    <source>
        <strain evidence="10">CCUG 57942</strain>
    </source>
</reference>
<keyword evidence="3" id="KW-0479">Metal-binding</keyword>
<keyword evidence="10" id="KW-1185">Reference proteome</keyword>
<evidence type="ECO:0000256" key="5">
    <source>
        <dbReference type="ARBA" id="ARBA00022801"/>
    </source>
</evidence>
<sequence length="378" mass="42767">MKLLFSLILFGLLNTVLCAKQQKMNVLFIAVDDLNDWVACLGNKQAITPNIDRLAAKGMLFTNASCAASVCNPSRAAVMSGLRPSTSGVYENATPLQTQIPASHLTLPKYFKKNGYITHGSGKIYHDQIGGHPHDDFDHYHFWNEHYRKWGWELGYSRYPDPEPQERPHAKITRLTKRNFDFAPIEGTESMMPDFLSTNYGVDFLNKNHHAPFFLAIGIFRPHLPWFAPQKYFDLYPIDNIQLPPTNPDDLNDLSAIALKRTNDKASKHNKVIALNEWKKAVQAYLACISFADAQIGRLLNALENSPYKDNTIIVLWSDHGYHLGEKDHWHKRTLWERSVRVPYIVVAPGTSKPGTKTDAPVDLMSVYPSLLELAGLP</sequence>
<name>A0ABW4Z7K7_9BACT</name>
<dbReference type="InterPro" id="IPR017850">
    <property type="entry name" value="Alkaline_phosphatase_core_sf"/>
</dbReference>
<dbReference type="Gene3D" id="3.40.720.10">
    <property type="entry name" value="Alkaline Phosphatase, subunit A"/>
    <property type="match status" value="1"/>
</dbReference>
<evidence type="ECO:0000259" key="8">
    <source>
        <dbReference type="Pfam" id="PF00884"/>
    </source>
</evidence>
<dbReference type="RefSeq" id="WP_377089255.1">
    <property type="nucleotide sequence ID" value="NZ_JBHSJL010000014.1"/>
</dbReference>